<reference evidence="1 2" key="1">
    <citation type="submission" date="2018-10" db="EMBL/GenBank/DDBJ databases">
        <authorList>
            <person name="Ekblom R."/>
            <person name="Jareborg N."/>
        </authorList>
    </citation>
    <scope>NUCLEOTIDE SEQUENCE [LARGE SCALE GENOMIC DNA]</scope>
    <source>
        <tissue evidence="1">Muscle</tissue>
    </source>
</reference>
<keyword evidence="2" id="KW-1185">Reference proteome</keyword>
<feature type="non-terminal residue" evidence="1">
    <location>
        <position position="117"/>
    </location>
</feature>
<gene>
    <name evidence="1" type="ORF">BN2614_LOCUS8</name>
</gene>
<comment type="caution">
    <text evidence="1">The sequence shown here is derived from an EMBL/GenBank/DDBJ whole genome shotgun (WGS) entry which is preliminary data.</text>
</comment>
<sequence>RGVAVGPDEGGRQRPAPGPRLILWQLTAEKISRQRLELASGLLLLLGMAQEEPCPPFTMSPPEAWPRCLISHLECTGVHFCKRPSHRGFPPVPHPLLCLTLSQAVMLVVPPWAGNLR</sequence>
<protein>
    <submittedName>
        <fullName evidence="1">Uncharacterized protein</fullName>
    </submittedName>
</protein>
<dbReference type="EMBL" id="CYRY02020334">
    <property type="protein sequence ID" value="VCW97029.1"/>
    <property type="molecule type" value="Genomic_DNA"/>
</dbReference>
<name>A0A9X9LUZ0_GULGU</name>
<dbReference type="AlphaFoldDB" id="A0A9X9LUZ0"/>
<feature type="non-terminal residue" evidence="1">
    <location>
        <position position="1"/>
    </location>
</feature>
<organism evidence="1 2">
    <name type="scientific">Gulo gulo</name>
    <name type="common">Wolverine</name>
    <name type="synonym">Gluton</name>
    <dbReference type="NCBI Taxonomy" id="48420"/>
    <lineage>
        <taxon>Eukaryota</taxon>
        <taxon>Metazoa</taxon>
        <taxon>Chordata</taxon>
        <taxon>Craniata</taxon>
        <taxon>Vertebrata</taxon>
        <taxon>Euteleostomi</taxon>
        <taxon>Mammalia</taxon>
        <taxon>Eutheria</taxon>
        <taxon>Laurasiatheria</taxon>
        <taxon>Carnivora</taxon>
        <taxon>Caniformia</taxon>
        <taxon>Musteloidea</taxon>
        <taxon>Mustelidae</taxon>
        <taxon>Guloninae</taxon>
        <taxon>Gulo</taxon>
    </lineage>
</organism>
<proteinExistence type="predicted"/>
<dbReference type="Proteomes" id="UP000269945">
    <property type="component" value="Unassembled WGS sequence"/>
</dbReference>
<evidence type="ECO:0000313" key="2">
    <source>
        <dbReference type="Proteomes" id="UP000269945"/>
    </source>
</evidence>
<accession>A0A9X9LUZ0</accession>
<evidence type="ECO:0000313" key="1">
    <source>
        <dbReference type="EMBL" id="VCW97029.1"/>
    </source>
</evidence>